<dbReference type="FunFam" id="3.90.70.10:FF:000067">
    <property type="entry name" value="Senescence-specific cysteine protease"/>
    <property type="match status" value="1"/>
</dbReference>
<dbReference type="PRINTS" id="PR00705">
    <property type="entry name" value="PAPAIN"/>
</dbReference>
<dbReference type="PROSITE" id="PS00640">
    <property type="entry name" value="THIOL_PROTEASE_ASN"/>
    <property type="match status" value="1"/>
</dbReference>
<comment type="caution">
    <text evidence="10">The sequence shown here is derived from an EMBL/GenBank/DDBJ whole genome shotgun (WGS) entry which is preliminary data.</text>
</comment>
<accession>A0A0K9P7F4</accession>
<keyword evidence="3 7" id="KW-0732">Signal</keyword>
<dbReference type="InterPro" id="IPR039417">
    <property type="entry name" value="Peptidase_C1A_papain-like"/>
</dbReference>
<evidence type="ECO:0000256" key="3">
    <source>
        <dbReference type="ARBA" id="ARBA00022729"/>
    </source>
</evidence>
<dbReference type="SMART" id="SM00848">
    <property type="entry name" value="Inhibitor_I29"/>
    <property type="match status" value="1"/>
</dbReference>
<evidence type="ECO:0000259" key="9">
    <source>
        <dbReference type="SMART" id="SM00848"/>
    </source>
</evidence>
<dbReference type="Proteomes" id="UP000036987">
    <property type="component" value="Unassembled WGS sequence"/>
</dbReference>
<dbReference type="PANTHER" id="PTHR12411">
    <property type="entry name" value="CYSTEINE PROTEASE FAMILY C1-RELATED"/>
    <property type="match status" value="1"/>
</dbReference>
<keyword evidence="11" id="KW-1185">Reference proteome</keyword>
<dbReference type="PROSITE" id="PS00139">
    <property type="entry name" value="THIOL_PROTEASE_CYS"/>
    <property type="match status" value="1"/>
</dbReference>
<feature type="domain" description="Cathepsin propeptide inhibitor" evidence="9">
    <location>
        <begin position="38"/>
        <end position="95"/>
    </location>
</feature>
<proteinExistence type="inferred from homology"/>
<dbReference type="GO" id="GO:0004197">
    <property type="term" value="F:cysteine-type endopeptidase activity"/>
    <property type="evidence" value="ECO:0000318"/>
    <property type="project" value="GO_Central"/>
</dbReference>
<sequence>MAIAVFIFGSMFFAIIMCPLALASNSIVRPTDEVRRMYESWMVEHGKSYGSKEKETRFQIFQSNVQFVDDHNRPENGHSYTVGLNRFADLTNKEYRKIYLSKKPFEDLHGNASTRYSVNEGDVNIPASIDWRSKGAVTSVKEQGKCGCCWAFTAVGAVEGINQIVTGKLVTLSAQELVDCDTGGFNHGCLGGNMYKAFEFIKNNGGIDTDADYPYKTTQNTCDLNKKNTKIVTIDGYESLRPNDENALKNAVVHQPITVGIESYRREFQLYSNGIYQGPCSYNLDHGALVVGYGEADGVKYWILKNTWGTDWGEKGYMRIQRDSGNFYGKCGMTRVMSYPVKNAANLKMIDEDSLRIKIINDGGESRSLDE</sequence>
<dbReference type="InterPro" id="IPR025661">
    <property type="entry name" value="Pept_asp_AS"/>
</dbReference>
<keyword evidence="5" id="KW-0788">Thiol protease</keyword>
<evidence type="ECO:0000256" key="7">
    <source>
        <dbReference type="SAM" id="SignalP"/>
    </source>
</evidence>
<feature type="chain" id="PRO_5018587742" evidence="7">
    <location>
        <begin position="24"/>
        <end position="371"/>
    </location>
</feature>
<evidence type="ECO:0000256" key="2">
    <source>
        <dbReference type="ARBA" id="ARBA00022670"/>
    </source>
</evidence>
<dbReference type="EMBL" id="LFYR01001082">
    <property type="protein sequence ID" value="KMZ64944.1"/>
    <property type="molecule type" value="Genomic_DNA"/>
</dbReference>
<dbReference type="GO" id="GO:0005764">
    <property type="term" value="C:lysosome"/>
    <property type="evidence" value="ECO:0000318"/>
    <property type="project" value="GO_Central"/>
</dbReference>
<dbReference type="STRING" id="29655.A0A0K9P7F4"/>
<dbReference type="InterPro" id="IPR013201">
    <property type="entry name" value="Prot_inhib_I29"/>
</dbReference>
<keyword evidence="2" id="KW-0645">Protease</keyword>
<name>A0A0K9P7F4_ZOSMR</name>
<dbReference type="AlphaFoldDB" id="A0A0K9P7F4"/>
<evidence type="ECO:0000256" key="6">
    <source>
        <dbReference type="ARBA" id="ARBA00023157"/>
    </source>
</evidence>
<keyword evidence="4" id="KW-0378">Hydrolase</keyword>
<dbReference type="GO" id="GO:0005615">
    <property type="term" value="C:extracellular space"/>
    <property type="evidence" value="ECO:0000318"/>
    <property type="project" value="GO_Central"/>
</dbReference>
<evidence type="ECO:0000256" key="5">
    <source>
        <dbReference type="ARBA" id="ARBA00022807"/>
    </source>
</evidence>
<dbReference type="InterPro" id="IPR000169">
    <property type="entry name" value="Pept_cys_AS"/>
</dbReference>
<gene>
    <name evidence="10" type="ORF">ZOSMA_342G00180</name>
</gene>
<dbReference type="SUPFAM" id="SSF54001">
    <property type="entry name" value="Cysteine proteinases"/>
    <property type="match status" value="1"/>
</dbReference>
<dbReference type="GO" id="GO:0051603">
    <property type="term" value="P:proteolysis involved in protein catabolic process"/>
    <property type="evidence" value="ECO:0000318"/>
    <property type="project" value="GO_Central"/>
</dbReference>
<dbReference type="CDD" id="cd02248">
    <property type="entry name" value="Peptidase_C1A"/>
    <property type="match status" value="1"/>
</dbReference>
<evidence type="ECO:0000259" key="8">
    <source>
        <dbReference type="SMART" id="SM00645"/>
    </source>
</evidence>
<feature type="domain" description="Peptidase C1A papain C-terminal" evidence="8">
    <location>
        <begin position="125"/>
        <end position="341"/>
    </location>
</feature>
<dbReference type="OMA" id="NDEFALM"/>
<dbReference type="Gene3D" id="3.90.70.10">
    <property type="entry name" value="Cysteine proteinases"/>
    <property type="match status" value="1"/>
</dbReference>
<organism evidence="10 11">
    <name type="scientific">Zostera marina</name>
    <name type="common">Eelgrass</name>
    <dbReference type="NCBI Taxonomy" id="29655"/>
    <lineage>
        <taxon>Eukaryota</taxon>
        <taxon>Viridiplantae</taxon>
        <taxon>Streptophyta</taxon>
        <taxon>Embryophyta</taxon>
        <taxon>Tracheophyta</taxon>
        <taxon>Spermatophyta</taxon>
        <taxon>Magnoliopsida</taxon>
        <taxon>Liliopsida</taxon>
        <taxon>Zosteraceae</taxon>
        <taxon>Zostera</taxon>
    </lineage>
</organism>
<evidence type="ECO:0000313" key="10">
    <source>
        <dbReference type="EMBL" id="KMZ64944.1"/>
    </source>
</evidence>
<keyword evidence="6" id="KW-1015">Disulfide bond</keyword>
<evidence type="ECO:0000256" key="1">
    <source>
        <dbReference type="ARBA" id="ARBA00008455"/>
    </source>
</evidence>
<dbReference type="InterPro" id="IPR000668">
    <property type="entry name" value="Peptidase_C1A_C"/>
</dbReference>
<dbReference type="Pfam" id="PF08246">
    <property type="entry name" value="Inhibitor_I29"/>
    <property type="match status" value="1"/>
</dbReference>
<dbReference type="OrthoDB" id="10253408at2759"/>
<reference evidence="11" key="1">
    <citation type="journal article" date="2016" name="Nature">
        <title>The genome of the seagrass Zostera marina reveals angiosperm adaptation to the sea.</title>
        <authorList>
            <person name="Olsen J.L."/>
            <person name="Rouze P."/>
            <person name="Verhelst B."/>
            <person name="Lin Y.-C."/>
            <person name="Bayer T."/>
            <person name="Collen J."/>
            <person name="Dattolo E."/>
            <person name="De Paoli E."/>
            <person name="Dittami S."/>
            <person name="Maumus F."/>
            <person name="Michel G."/>
            <person name="Kersting A."/>
            <person name="Lauritano C."/>
            <person name="Lohaus R."/>
            <person name="Toepel M."/>
            <person name="Tonon T."/>
            <person name="Vanneste K."/>
            <person name="Amirebrahimi M."/>
            <person name="Brakel J."/>
            <person name="Bostroem C."/>
            <person name="Chovatia M."/>
            <person name="Grimwood J."/>
            <person name="Jenkins J.W."/>
            <person name="Jueterbock A."/>
            <person name="Mraz A."/>
            <person name="Stam W.T."/>
            <person name="Tice H."/>
            <person name="Bornberg-Bauer E."/>
            <person name="Green P.J."/>
            <person name="Pearson G.A."/>
            <person name="Procaccini G."/>
            <person name="Duarte C.M."/>
            <person name="Schmutz J."/>
            <person name="Reusch T.B.H."/>
            <person name="Van de Peer Y."/>
        </authorList>
    </citation>
    <scope>NUCLEOTIDE SEQUENCE [LARGE SCALE GENOMIC DNA]</scope>
    <source>
        <strain evidence="11">cv. Finnish</strain>
    </source>
</reference>
<evidence type="ECO:0000256" key="4">
    <source>
        <dbReference type="ARBA" id="ARBA00022801"/>
    </source>
</evidence>
<evidence type="ECO:0000313" key="11">
    <source>
        <dbReference type="Proteomes" id="UP000036987"/>
    </source>
</evidence>
<protein>
    <submittedName>
        <fullName evidence="10">Cysteine proteinase</fullName>
    </submittedName>
</protein>
<dbReference type="Pfam" id="PF00112">
    <property type="entry name" value="Peptidase_C1"/>
    <property type="match status" value="1"/>
</dbReference>
<dbReference type="SMART" id="SM00645">
    <property type="entry name" value="Pept_C1"/>
    <property type="match status" value="1"/>
</dbReference>
<dbReference type="InterPro" id="IPR038765">
    <property type="entry name" value="Papain-like_cys_pep_sf"/>
</dbReference>
<feature type="signal peptide" evidence="7">
    <location>
        <begin position="1"/>
        <end position="23"/>
    </location>
</feature>
<comment type="similarity">
    <text evidence="1">Belongs to the peptidase C1 family.</text>
</comment>
<dbReference type="InterPro" id="IPR013128">
    <property type="entry name" value="Peptidase_C1A"/>
</dbReference>